<keyword evidence="5" id="KW-0862">Zinc</keyword>
<reference evidence="10 11" key="1">
    <citation type="journal article" date="2025" name="Microbiol. Resour. Announc.">
        <title>Draft genome sequences for Neonectria magnoliae and Neonectria punicea, canker pathogens of Liriodendron tulipifera and Acer saccharum in West Virginia.</title>
        <authorList>
            <person name="Petronek H.M."/>
            <person name="Kasson M.T."/>
            <person name="Metheny A.M."/>
            <person name="Stauder C.M."/>
            <person name="Lovett B."/>
            <person name="Lynch S.C."/>
            <person name="Garnas J.R."/>
            <person name="Kasson L.R."/>
            <person name="Stajich J.E."/>
        </authorList>
    </citation>
    <scope>NUCLEOTIDE SEQUENCE [LARGE SCALE GENOMIC DNA]</scope>
    <source>
        <strain evidence="10 11">NRRL 64651</strain>
    </source>
</reference>
<evidence type="ECO:0000313" key="11">
    <source>
        <dbReference type="Proteomes" id="UP001498421"/>
    </source>
</evidence>
<dbReference type="PANTHER" id="PTHR40626:SF11">
    <property type="entry name" value="ZINC FINGER PROTEIN YPR022C"/>
    <property type="match status" value="1"/>
</dbReference>
<name>A0ABR1I7E0_9HYPO</name>
<evidence type="ECO:0000256" key="2">
    <source>
        <dbReference type="ARBA" id="ARBA00022723"/>
    </source>
</evidence>
<evidence type="ECO:0000256" key="7">
    <source>
        <dbReference type="PROSITE-ProRule" id="PRU00042"/>
    </source>
</evidence>
<evidence type="ECO:0000259" key="9">
    <source>
        <dbReference type="PROSITE" id="PS50157"/>
    </source>
</evidence>
<feature type="region of interest" description="Disordered" evidence="8">
    <location>
        <begin position="1"/>
        <end position="25"/>
    </location>
</feature>
<feature type="region of interest" description="Disordered" evidence="8">
    <location>
        <begin position="116"/>
        <end position="155"/>
    </location>
</feature>
<feature type="region of interest" description="Disordered" evidence="8">
    <location>
        <begin position="77"/>
        <end position="100"/>
    </location>
</feature>
<evidence type="ECO:0000256" key="8">
    <source>
        <dbReference type="SAM" id="MobiDB-lite"/>
    </source>
</evidence>
<dbReference type="Proteomes" id="UP001498421">
    <property type="component" value="Unassembled WGS sequence"/>
</dbReference>
<dbReference type="InterPro" id="IPR036236">
    <property type="entry name" value="Znf_C2H2_sf"/>
</dbReference>
<dbReference type="PANTHER" id="PTHR40626">
    <property type="entry name" value="MIP31509P"/>
    <property type="match status" value="1"/>
</dbReference>
<dbReference type="InterPro" id="IPR051059">
    <property type="entry name" value="VerF-like"/>
</dbReference>
<keyword evidence="3" id="KW-0677">Repeat</keyword>
<evidence type="ECO:0000313" key="10">
    <source>
        <dbReference type="EMBL" id="KAK7428857.1"/>
    </source>
</evidence>
<keyword evidence="6" id="KW-0539">Nucleus</keyword>
<evidence type="ECO:0000256" key="6">
    <source>
        <dbReference type="ARBA" id="ARBA00023242"/>
    </source>
</evidence>
<feature type="compositionally biased region" description="Polar residues" evidence="8">
    <location>
        <begin position="214"/>
        <end position="223"/>
    </location>
</feature>
<evidence type="ECO:0000256" key="5">
    <source>
        <dbReference type="ARBA" id="ARBA00022833"/>
    </source>
</evidence>
<dbReference type="Pfam" id="PF00096">
    <property type="entry name" value="zf-C2H2"/>
    <property type="match status" value="2"/>
</dbReference>
<dbReference type="PROSITE" id="PS50157">
    <property type="entry name" value="ZINC_FINGER_C2H2_2"/>
    <property type="match status" value="2"/>
</dbReference>
<feature type="compositionally biased region" description="Low complexity" evidence="8">
    <location>
        <begin position="7"/>
        <end position="20"/>
    </location>
</feature>
<dbReference type="CDD" id="cd12148">
    <property type="entry name" value="fungal_TF_MHR"/>
    <property type="match status" value="1"/>
</dbReference>
<organism evidence="10 11">
    <name type="scientific">Neonectria magnoliae</name>
    <dbReference type="NCBI Taxonomy" id="2732573"/>
    <lineage>
        <taxon>Eukaryota</taxon>
        <taxon>Fungi</taxon>
        <taxon>Dikarya</taxon>
        <taxon>Ascomycota</taxon>
        <taxon>Pezizomycotina</taxon>
        <taxon>Sordariomycetes</taxon>
        <taxon>Hypocreomycetidae</taxon>
        <taxon>Hypocreales</taxon>
        <taxon>Nectriaceae</taxon>
        <taxon>Neonectria</taxon>
    </lineage>
</organism>
<dbReference type="EMBL" id="JAZAVK010000036">
    <property type="protein sequence ID" value="KAK7428857.1"/>
    <property type="molecule type" value="Genomic_DNA"/>
</dbReference>
<evidence type="ECO:0000256" key="4">
    <source>
        <dbReference type="ARBA" id="ARBA00022771"/>
    </source>
</evidence>
<dbReference type="SMART" id="SM00355">
    <property type="entry name" value="ZnF_C2H2"/>
    <property type="match status" value="2"/>
</dbReference>
<sequence length="407" mass="44889">MTPPPTATDDAAALEAAADGADNRRYPCTVPGCQRAYRRNEHLLRHLRAHALKKPYDCPKCRRSYGRQDVLKRHIAQQHGASKPHKSQGLPGRNGTAQGSLHTTTYDALTVAQEKDQRIRPSHAALPPSRAQNDSRPAAVDGQWHSTECPERRQSSRLGTGEYTLMDQGPSLHRGDAPDVEPMPFPSVADSNTILQMVLDSHAPWLEFPATPVSSLHSESSTAPAEEPGTVERHPAQPSQAPRSVECPALPLWDEPTYVTSGLEPDMPNLQDNLLSTGISEVLHDMGVQDFCPHPPSGSLGHHVQPPGVAGNSSTPPQHYFSVDSPAFQQCLDTYFERFHHQWPIVHQSSFKPMLENRDLVNSMVMVGAWESGIASWMEMALHWNESLLNKLSKHTVGLPHSSESEY</sequence>
<evidence type="ECO:0000256" key="1">
    <source>
        <dbReference type="ARBA" id="ARBA00004123"/>
    </source>
</evidence>
<evidence type="ECO:0000256" key="3">
    <source>
        <dbReference type="ARBA" id="ARBA00022737"/>
    </source>
</evidence>
<feature type="domain" description="C2H2-type" evidence="9">
    <location>
        <begin position="26"/>
        <end position="55"/>
    </location>
</feature>
<feature type="domain" description="C2H2-type" evidence="9">
    <location>
        <begin position="56"/>
        <end position="84"/>
    </location>
</feature>
<dbReference type="Gene3D" id="3.30.160.60">
    <property type="entry name" value="Classic Zinc Finger"/>
    <property type="match status" value="2"/>
</dbReference>
<keyword evidence="2" id="KW-0479">Metal-binding</keyword>
<protein>
    <recommendedName>
        <fullName evidence="9">C2H2-type domain-containing protein</fullName>
    </recommendedName>
</protein>
<comment type="subcellular location">
    <subcellularLocation>
        <location evidence="1">Nucleus</location>
    </subcellularLocation>
</comment>
<dbReference type="InterPro" id="IPR013087">
    <property type="entry name" value="Znf_C2H2_type"/>
</dbReference>
<dbReference type="SUPFAM" id="SSF57667">
    <property type="entry name" value="beta-beta-alpha zinc fingers"/>
    <property type="match status" value="1"/>
</dbReference>
<proteinExistence type="predicted"/>
<dbReference type="PROSITE" id="PS00028">
    <property type="entry name" value="ZINC_FINGER_C2H2_1"/>
    <property type="match status" value="2"/>
</dbReference>
<gene>
    <name evidence="10" type="ORF">QQZ08_004627</name>
</gene>
<keyword evidence="4 7" id="KW-0863">Zinc-finger</keyword>
<feature type="region of interest" description="Disordered" evidence="8">
    <location>
        <begin position="214"/>
        <end position="247"/>
    </location>
</feature>
<accession>A0ABR1I7E0</accession>
<keyword evidence="11" id="KW-1185">Reference proteome</keyword>
<comment type="caution">
    <text evidence="10">The sequence shown here is derived from an EMBL/GenBank/DDBJ whole genome shotgun (WGS) entry which is preliminary data.</text>
</comment>